<reference evidence="5" key="2">
    <citation type="submission" date="2020-09" db="EMBL/GenBank/DDBJ databases">
        <authorList>
            <person name="Sun Q."/>
            <person name="Zhou Y."/>
        </authorList>
    </citation>
    <scope>NUCLEOTIDE SEQUENCE</scope>
    <source>
        <strain evidence="5">CGMCC 1.15152</strain>
    </source>
</reference>
<keyword evidence="6" id="KW-1185">Reference proteome</keyword>
<dbReference type="PANTHER" id="PTHR38011">
    <property type="entry name" value="DIHYDROFOLATE REDUCTASE FAMILY PROTEIN (AFU_ORTHOLOGUE AFUA_8G06820)"/>
    <property type="match status" value="1"/>
</dbReference>
<dbReference type="InterPro" id="IPR024072">
    <property type="entry name" value="DHFR-like_dom_sf"/>
</dbReference>
<name>A0A916YAQ6_9MICO</name>
<dbReference type="InterPro" id="IPR050765">
    <property type="entry name" value="Riboflavin_Biosynth_HTPR"/>
</dbReference>
<evidence type="ECO:0000256" key="2">
    <source>
        <dbReference type="ARBA" id="ARBA00022857"/>
    </source>
</evidence>
<comment type="caution">
    <text evidence="5">The sequence shown here is derived from an EMBL/GenBank/DDBJ whole genome shotgun (WGS) entry which is preliminary data.</text>
</comment>
<dbReference type="Pfam" id="PF01872">
    <property type="entry name" value="RibD_C"/>
    <property type="match status" value="1"/>
</dbReference>
<evidence type="ECO:0000313" key="6">
    <source>
        <dbReference type="Proteomes" id="UP000633205"/>
    </source>
</evidence>
<keyword evidence="3" id="KW-0560">Oxidoreductase</keyword>
<comment type="pathway">
    <text evidence="1">Cofactor biosynthesis; riboflavin biosynthesis.</text>
</comment>
<dbReference type="SUPFAM" id="SSF53597">
    <property type="entry name" value="Dihydrofolate reductase-like"/>
    <property type="match status" value="1"/>
</dbReference>
<keyword evidence="2" id="KW-0521">NADP</keyword>
<evidence type="ECO:0000259" key="4">
    <source>
        <dbReference type="Pfam" id="PF01872"/>
    </source>
</evidence>
<feature type="domain" description="Bacterial bifunctional deaminase-reductase C-terminal" evidence="4">
    <location>
        <begin position="32"/>
        <end position="240"/>
    </location>
</feature>
<dbReference type="GO" id="GO:0008703">
    <property type="term" value="F:5-amino-6-(5-phosphoribosylamino)uracil reductase activity"/>
    <property type="evidence" value="ECO:0007669"/>
    <property type="project" value="InterPro"/>
</dbReference>
<proteinExistence type="predicted"/>
<dbReference type="Gene3D" id="3.40.430.10">
    <property type="entry name" value="Dihydrofolate Reductase, subunit A"/>
    <property type="match status" value="1"/>
</dbReference>
<dbReference type="Proteomes" id="UP000633205">
    <property type="component" value="Unassembled WGS sequence"/>
</dbReference>
<organism evidence="5 6">
    <name type="scientific">Microbacterium faecale</name>
    <dbReference type="NCBI Taxonomy" id="1804630"/>
    <lineage>
        <taxon>Bacteria</taxon>
        <taxon>Bacillati</taxon>
        <taxon>Actinomycetota</taxon>
        <taxon>Actinomycetes</taxon>
        <taxon>Micrococcales</taxon>
        <taxon>Microbacteriaceae</taxon>
        <taxon>Microbacterium</taxon>
    </lineage>
</organism>
<dbReference type="GO" id="GO:0009231">
    <property type="term" value="P:riboflavin biosynthetic process"/>
    <property type="evidence" value="ECO:0007669"/>
    <property type="project" value="InterPro"/>
</dbReference>
<dbReference type="EMBL" id="BMHO01000001">
    <property type="protein sequence ID" value="GGD37018.1"/>
    <property type="molecule type" value="Genomic_DNA"/>
</dbReference>
<dbReference type="AlphaFoldDB" id="A0A916YAQ6"/>
<accession>A0A916YAQ6</accession>
<dbReference type="PANTHER" id="PTHR38011:SF7">
    <property type="entry name" value="2,5-DIAMINO-6-RIBOSYLAMINO-4(3H)-PYRIMIDINONE 5'-PHOSPHATE REDUCTASE"/>
    <property type="match status" value="1"/>
</dbReference>
<dbReference type="InterPro" id="IPR002734">
    <property type="entry name" value="RibDG_C"/>
</dbReference>
<sequence>MTARIDRLFPHPSDDLDDEALLATYAFPDTVPWLRMNFVSSLDGAATRDGRSAGLGGDADSRVFTLLRRLADVVLVGAGTVRVEKYNEMELDEDAAAWRQRHGFAPQPTFALVSRSLDVDPSSAVFRDAPVRPIVYTVAAAPAERRERLANVADVVDAGDSDVALGQVRADLVRRGLGRIHSEGGPSLFGAGIVEGAIDELCLTLAPSLESGDGRRIADATEAAPTAFRLATLLKSGDELLLRYVTG</sequence>
<evidence type="ECO:0000256" key="1">
    <source>
        <dbReference type="ARBA" id="ARBA00005104"/>
    </source>
</evidence>
<protein>
    <recommendedName>
        <fullName evidence="4">Bacterial bifunctional deaminase-reductase C-terminal domain-containing protein</fullName>
    </recommendedName>
</protein>
<evidence type="ECO:0000256" key="3">
    <source>
        <dbReference type="ARBA" id="ARBA00023002"/>
    </source>
</evidence>
<gene>
    <name evidence="5" type="ORF">GCM10010915_17230</name>
</gene>
<evidence type="ECO:0000313" key="5">
    <source>
        <dbReference type="EMBL" id="GGD37018.1"/>
    </source>
</evidence>
<reference evidence="5" key="1">
    <citation type="journal article" date="2014" name="Int. J. Syst. Evol. Microbiol.">
        <title>Complete genome sequence of Corynebacterium casei LMG S-19264T (=DSM 44701T), isolated from a smear-ripened cheese.</title>
        <authorList>
            <consortium name="US DOE Joint Genome Institute (JGI-PGF)"/>
            <person name="Walter F."/>
            <person name="Albersmeier A."/>
            <person name="Kalinowski J."/>
            <person name="Ruckert C."/>
        </authorList>
    </citation>
    <scope>NUCLEOTIDE SEQUENCE</scope>
    <source>
        <strain evidence="5">CGMCC 1.15152</strain>
    </source>
</reference>
<dbReference type="RefSeq" id="WP_188711855.1">
    <property type="nucleotide sequence ID" value="NZ_BMHO01000001.1"/>
</dbReference>